<sequence length="108" mass="12401">MYSKPCLTHVDDGNRLIYHQEAILYWIFMEVSVLNAPGTLTIYDGWDAAGVEKFRLIAGYSRIYSFYPPFICNDALYIAVDEHVNSYSLGFLPVKVVFPERYKVAPPE</sequence>
<evidence type="ECO:0000313" key="1">
    <source>
        <dbReference type="EMBL" id="GAI79706.1"/>
    </source>
</evidence>
<gene>
    <name evidence="1" type="ORF">S12H4_11890</name>
</gene>
<comment type="caution">
    <text evidence="1">The sequence shown here is derived from an EMBL/GenBank/DDBJ whole genome shotgun (WGS) entry which is preliminary data.</text>
</comment>
<dbReference type="AlphaFoldDB" id="X1SKL3"/>
<reference evidence="1" key="1">
    <citation type="journal article" date="2014" name="Front. Microbiol.">
        <title>High frequency of phylogenetically diverse reductive dehalogenase-homologous genes in deep subseafloor sedimentary metagenomes.</title>
        <authorList>
            <person name="Kawai M."/>
            <person name="Futagami T."/>
            <person name="Toyoda A."/>
            <person name="Takaki Y."/>
            <person name="Nishi S."/>
            <person name="Hori S."/>
            <person name="Arai W."/>
            <person name="Tsubouchi T."/>
            <person name="Morono Y."/>
            <person name="Uchiyama I."/>
            <person name="Ito T."/>
            <person name="Fujiyama A."/>
            <person name="Inagaki F."/>
            <person name="Takami H."/>
        </authorList>
    </citation>
    <scope>NUCLEOTIDE SEQUENCE</scope>
    <source>
        <strain evidence="1">Expedition CK06-06</strain>
    </source>
</reference>
<dbReference type="EMBL" id="BARW01005469">
    <property type="protein sequence ID" value="GAI79706.1"/>
    <property type="molecule type" value="Genomic_DNA"/>
</dbReference>
<organism evidence="1">
    <name type="scientific">marine sediment metagenome</name>
    <dbReference type="NCBI Taxonomy" id="412755"/>
    <lineage>
        <taxon>unclassified sequences</taxon>
        <taxon>metagenomes</taxon>
        <taxon>ecological metagenomes</taxon>
    </lineage>
</organism>
<accession>X1SKL3</accession>
<protein>
    <submittedName>
        <fullName evidence="1">Uncharacterized protein</fullName>
    </submittedName>
</protein>
<proteinExistence type="predicted"/>
<name>X1SKL3_9ZZZZ</name>